<evidence type="ECO:0000256" key="1">
    <source>
        <dbReference type="ARBA" id="ARBA00007118"/>
    </source>
</evidence>
<proteinExistence type="inferred from homology"/>
<keyword evidence="4 7" id="KW-0521">NADP</keyword>
<dbReference type="GO" id="GO:0016491">
    <property type="term" value="F:oxidoreductase activity"/>
    <property type="evidence" value="ECO:0007669"/>
    <property type="project" value="UniProtKB-UniRule"/>
</dbReference>
<dbReference type="Proteomes" id="UP000485880">
    <property type="component" value="Unassembled WGS sequence"/>
</dbReference>
<dbReference type="SUPFAM" id="SSF55469">
    <property type="entry name" value="FMN-dependent nitroreductase-like"/>
    <property type="match status" value="1"/>
</dbReference>
<keyword evidence="3 7" id="KW-0288">FMN</keyword>
<dbReference type="EMBL" id="CABFMQ020000073">
    <property type="protein sequence ID" value="VTZ49585.1"/>
    <property type="molecule type" value="Genomic_DNA"/>
</dbReference>
<comment type="cofactor">
    <cofactor evidence="8">
        <name>FMN</name>
        <dbReference type="ChEBI" id="CHEBI:58210"/>
    </cofactor>
    <text evidence="8">Binds 1 FMN per subunit.</text>
</comment>
<name>A0A8B6M468_METTU</name>
<comment type="similarity">
    <text evidence="1 7">Belongs to the nitroreductase family.</text>
</comment>
<evidence type="ECO:0000256" key="3">
    <source>
        <dbReference type="ARBA" id="ARBA00022643"/>
    </source>
</evidence>
<dbReference type="CDD" id="cd02135">
    <property type="entry name" value="YdjA-like"/>
    <property type="match status" value="1"/>
</dbReference>
<evidence type="ECO:0000256" key="4">
    <source>
        <dbReference type="ARBA" id="ARBA00022857"/>
    </source>
</evidence>
<gene>
    <name evidence="10" type="ORF">MPC4_170116</name>
</gene>
<dbReference type="PANTHER" id="PTHR43821">
    <property type="entry name" value="NAD(P)H NITROREDUCTASE YDJA-RELATED"/>
    <property type="match status" value="1"/>
</dbReference>
<dbReference type="InterPro" id="IPR026021">
    <property type="entry name" value="YdjA-like"/>
</dbReference>
<feature type="binding site" description="in other chain" evidence="8">
    <location>
        <begin position="158"/>
        <end position="160"/>
    </location>
    <ligand>
        <name>FMN</name>
        <dbReference type="ChEBI" id="CHEBI:58210"/>
        <note>ligand shared between dimeric partners</note>
    </ligand>
</feature>
<evidence type="ECO:0000313" key="10">
    <source>
        <dbReference type="EMBL" id="VTZ49585.1"/>
    </source>
</evidence>
<dbReference type="Gene3D" id="3.40.109.10">
    <property type="entry name" value="NADH Oxidase"/>
    <property type="match status" value="1"/>
</dbReference>
<evidence type="ECO:0000256" key="6">
    <source>
        <dbReference type="ARBA" id="ARBA00023027"/>
    </source>
</evidence>
<dbReference type="EC" id="1.-.-.-" evidence="7"/>
<evidence type="ECO:0000256" key="7">
    <source>
        <dbReference type="PIRNR" id="PIRNR000232"/>
    </source>
</evidence>
<keyword evidence="11" id="KW-1185">Reference proteome</keyword>
<feature type="binding site" evidence="8">
    <location>
        <position position="60"/>
    </location>
    <ligand>
        <name>FMN</name>
        <dbReference type="ChEBI" id="CHEBI:58210"/>
        <note>ligand shared between dimeric partners</note>
    </ligand>
</feature>
<keyword evidence="6 7" id="KW-0520">NAD</keyword>
<dbReference type="InterPro" id="IPR052530">
    <property type="entry name" value="NAD(P)H_nitroreductase"/>
</dbReference>
<comment type="caution">
    <text evidence="10">The sequence shown here is derived from an EMBL/GenBank/DDBJ whole genome shotgun (WGS) entry which is preliminary data.</text>
</comment>
<dbReference type="InterPro" id="IPR029479">
    <property type="entry name" value="Nitroreductase"/>
</dbReference>
<keyword evidence="2 7" id="KW-0285">Flavoprotein</keyword>
<sequence length="209" mass="22700">MSVSAAGFDRRHPFYAEFSEPAMNELIEKLKTRRSAPPATLSGPAPTAQEIETLLTIAARTPDHGKLAPWRFIVFEGDARERAGAIIADVYAQANPGAGAERKAAEQTRLSLAPLVIAVVSRAAPHPKIPEWEQVLSAGAVCMNLVVATNALGFAAAWLTEWYSYNQEVLARLGVGAEEKIAGFVHIGRNDSRREDRVRPALADIVTRF</sequence>
<dbReference type="PANTHER" id="PTHR43821:SF1">
    <property type="entry name" value="NAD(P)H NITROREDUCTASE YDJA-RELATED"/>
    <property type="match status" value="1"/>
</dbReference>
<dbReference type="AlphaFoldDB" id="A0A8B6M468"/>
<evidence type="ECO:0000256" key="8">
    <source>
        <dbReference type="PIRSR" id="PIRSR000232-1"/>
    </source>
</evidence>
<reference evidence="10 11" key="1">
    <citation type="submission" date="2019-05" db="EMBL/GenBank/DDBJ databases">
        <authorList>
            <person name="Farhan Ul Haque M."/>
        </authorList>
    </citation>
    <scope>NUCLEOTIDE SEQUENCE [LARGE SCALE GENOMIC DNA]</scope>
    <source>
        <strain evidence="10">2</strain>
    </source>
</reference>
<evidence type="ECO:0000259" key="9">
    <source>
        <dbReference type="Pfam" id="PF00881"/>
    </source>
</evidence>
<feature type="binding site" evidence="8">
    <location>
        <position position="64"/>
    </location>
    <ligand>
        <name>FMN</name>
        <dbReference type="ChEBI" id="CHEBI:58210"/>
        <note>ligand shared between dimeric partners</note>
    </ligand>
</feature>
<evidence type="ECO:0000313" key="11">
    <source>
        <dbReference type="Proteomes" id="UP000485880"/>
    </source>
</evidence>
<protein>
    <recommendedName>
        <fullName evidence="7">Putative NAD(P)H nitroreductase</fullName>
        <ecNumber evidence="7">1.-.-.-</ecNumber>
    </recommendedName>
</protein>
<feature type="binding site" description="in other chain" evidence="8">
    <location>
        <begin position="33"/>
        <end position="35"/>
    </location>
    <ligand>
        <name>FMN</name>
        <dbReference type="ChEBI" id="CHEBI:58210"/>
        <note>ligand shared between dimeric partners</note>
    </ligand>
</feature>
<accession>A0A8B6M468</accession>
<organism evidence="10 11">
    <name type="scientific">Methylocella tundrae</name>
    <dbReference type="NCBI Taxonomy" id="227605"/>
    <lineage>
        <taxon>Bacteria</taxon>
        <taxon>Pseudomonadati</taxon>
        <taxon>Pseudomonadota</taxon>
        <taxon>Alphaproteobacteria</taxon>
        <taxon>Hyphomicrobiales</taxon>
        <taxon>Beijerinckiaceae</taxon>
        <taxon>Methylocella</taxon>
    </lineage>
</organism>
<dbReference type="Pfam" id="PF00881">
    <property type="entry name" value="Nitroreductase"/>
    <property type="match status" value="1"/>
</dbReference>
<feature type="domain" description="Nitroreductase" evidence="9">
    <location>
        <begin position="44"/>
        <end position="189"/>
    </location>
</feature>
<dbReference type="InterPro" id="IPR000415">
    <property type="entry name" value="Nitroreductase-like"/>
</dbReference>
<evidence type="ECO:0000256" key="5">
    <source>
        <dbReference type="ARBA" id="ARBA00023002"/>
    </source>
</evidence>
<evidence type="ECO:0000256" key="2">
    <source>
        <dbReference type="ARBA" id="ARBA00022630"/>
    </source>
</evidence>
<dbReference type="PIRSF" id="PIRSF000232">
    <property type="entry name" value="YdjA"/>
    <property type="match status" value="1"/>
</dbReference>
<keyword evidence="5 7" id="KW-0560">Oxidoreductase</keyword>